<dbReference type="InterPro" id="IPR017850">
    <property type="entry name" value="Alkaline_phosphatase_core_sf"/>
</dbReference>
<reference evidence="9 10" key="1">
    <citation type="submission" date="2019-04" db="EMBL/GenBank/DDBJ databases">
        <authorList>
            <person name="Van Vliet M D."/>
        </authorList>
    </citation>
    <scope>NUCLEOTIDE SEQUENCE [LARGE SCALE GENOMIC DNA]</scope>
    <source>
        <strain evidence="9 10">F1</strain>
    </source>
</reference>
<evidence type="ECO:0000256" key="7">
    <source>
        <dbReference type="SAM" id="SignalP"/>
    </source>
</evidence>
<comment type="cofactor">
    <cofactor evidence="1">
        <name>Ca(2+)</name>
        <dbReference type="ChEBI" id="CHEBI:29108"/>
    </cofactor>
</comment>
<evidence type="ECO:0000256" key="5">
    <source>
        <dbReference type="ARBA" id="ARBA00022801"/>
    </source>
</evidence>
<dbReference type="GO" id="GO:0046872">
    <property type="term" value="F:metal ion binding"/>
    <property type="evidence" value="ECO:0007669"/>
    <property type="project" value="UniProtKB-KW"/>
</dbReference>
<protein>
    <submittedName>
        <fullName evidence="9">Arylsulfatase</fullName>
    </submittedName>
</protein>
<feature type="chain" id="PRO_5028816873" evidence="7">
    <location>
        <begin position="27"/>
        <end position="498"/>
    </location>
</feature>
<comment type="similarity">
    <text evidence="2">Belongs to the sulfatase family.</text>
</comment>
<keyword evidence="4 7" id="KW-0732">Signal</keyword>
<keyword evidence="5" id="KW-0378">Hydrolase</keyword>
<accession>A0A6C2U2T1</accession>
<dbReference type="Gene3D" id="3.40.720.10">
    <property type="entry name" value="Alkaline Phosphatase, subunit A"/>
    <property type="match status" value="1"/>
</dbReference>
<organism evidence="9 10">
    <name type="scientific">Pontiella desulfatans</name>
    <dbReference type="NCBI Taxonomy" id="2750659"/>
    <lineage>
        <taxon>Bacteria</taxon>
        <taxon>Pseudomonadati</taxon>
        <taxon>Kiritimatiellota</taxon>
        <taxon>Kiritimatiellia</taxon>
        <taxon>Kiritimatiellales</taxon>
        <taxon>Pontiellaceae</taxon>
        <taxon>Pontiella</taxon>
    </lineage>
</organism>
<evidence type="ECO:0000256" key="2">
    <source>
        <dbReference type="ARBA" id="ARBA00008779"/>
    </source>
</evidence>
<dbReference type="PANTHER" id="PTHR45953">
    <property type="entry name" value="IDURONATE 2-SULFATASE"/>
    <property type="match status" value="1"/>
</dbReference>
<dbReference type="Pfam" id="PF00884">
    <property type="entry name" value="Sulfatase"/>
    <property type="match status" value="1"/>
</dbReference>
<proteinExistence type="inferred from homology"/>
<evidence type="ECO:0000256" key="3">
    <source>
        <dbReference type="ARBA" id="ARBA00022723"/>
    </source>
</evidence>
<dbReference type="GO" id="GO:0005737">
    <property type="term" value="C:cytoplasm"/>
    <property type="evidence" value="ECO:0007669"/>
    <property type="project" value="TreeGrafter"/>
</dbReference>
<dbReference type="SUPFAM" id="SSF53649">
    <property type="entry name" value="Alkaline phosphatase-like"/>
    <property type="match status" value="1"/>
</dbReference>
<evidence type="ECO:0000313" key="10">
    <source>
        <dbReference type="Proteomes" id="UP000366872"/>
    </source>
</evidence>
<dbReference type="RefSeq" id="WP_168442203.1">
    <property type="nucleotide sequence ID" value="NZ_CAAHFG010000001.1"/>
</dbReference>
<evidence type="ECO:0000256" key="4">
    <source>
        <dbReference type="ARBA" id="ARBA00022729"/>
    </source>
</evidence>
<keyword evidence="6" id="KW-0106">Calcium</keyword>
<dbReference type="InterPro" id="IPR000917">
    <property type="entry name" value="Sulfatase_N"/>
</dbReference>
<keyword evidence="10" id="KW-1185">Reference proteome</keyword>
<feature type="signal peptide" evidence="7">
    <location>
        <begin position="1"/>
        <end position="26"/>
    </location>
</feature>
<dbReference type="GO" id="GO:0004423">
    <property type="term" value="F:iduronate-2-sulfatase activity"/>
    <property type="evidence" value="ECO:0007669"/>
    <property type="project" value="InterPro"/>
</dbReference>
<gene>
    <name evidence="9" type="ORF">PDESU_02511</name>
</gene>
<evidence type="ECO:0000256" key="6">
    <source>
        <dbReference type="ARBA" id="ARBA00022837"/>
    </source>
</evidence>
<dbReference type="CDD" id="cd16030">
    <property type="entry name" value="iduronate-2-sulfatase"/>
    <property type="match status" value="1"/>
</dbReference>
<evidence type="ECO:0000259" key="8">
    <source>
        <dbReference type="Pfam" id="PF00884"/>
    </source>
</evidence>
<evidence type="ECO:0000313" key="9">
    <source>
        <dbReference type="EMBL" id="VGO13954.1"/>
    </source>
</evidence>
<sequence>MRFFANKVGLLGWVAFLVLQGVRAGASESTPPNVLLIVCDDLCNRVEANGFQGVKTPCMDRFATESVNFQRAYAQYPVCGPSRSSFLSGLYPESTRILDNETKLQDTRPGVKILPQVFQDKGYWTAGVGKITHAPWKPAPEGSWHQFELFNNEINVGKEIRCRDYVKKHGEIKNDADREKFEAWFKKNKIHNQNPKSKGWVDVDDEKLKDGKNVRQIIQWLEEKPYGDKPFFMACGIHKPHVPFWAPKRYFDMYPLNEVPIMQNPLNDWDDIPEVALYNRYVAYGFKPARPNDLLAAEYVQAYHACISFADAQIGLLLQRMRELGRFEDTIIIVTSDHGYQLGEHFLWGKATLFEPSANTPLMIRAPGMPGNGATSQALVELVDLFPTLKDLCGLDVGHALQGRSLVPLLKNPEAKVKDSAYCVTSRGKGPENLGRSIYTERWRYTEWLGDPENNELYDRKNDPDEHVNLARKPEYTTAVGKMRALLHHKQNEAKGEN</sequence>
<evidence type="ECO:0000256" key="1">
    <source>
        <dbReference type="ARBA" id="ARBA00001913"/>
    </source>
</evidence>
<dbReference type="EMBL" id="CAAHFG010000001">
    <property type="protein sequence ID" value="VGO13954.1"/>
    <property type="molecule type" value="Genomic_DNA"/>
</dbReference>
<dbReference type="Proteomes" id="UP000366872">
    <property type="component" value="Unassembled WGS sequence"/>
</dbReference>
<keyword evidence="3" id="KW-0479">Metal-binding</keyword>
<name>A0A6C2U2T1_PONDE</name>
<dbReference type="PANTHER" id="PTHR45953:SF1">
    <property type="entry name" value="IDURONATE 2-SULFATASE"/>
    <property type="match status" value="1"/>
</dbReference>
<dbReference type="AlphaFoldDB" id="A0A6C2U2T1"/>
<feature type="domain" description="Sulfatase N-terminal" evidence="8">
    <location>
        <begin position="32"/>
        <end position="394"/>
    </location>
</feature>
<dbReference type="InterPro" id="IPR035874">
    <property type="entry name" value="IDS"/>
</dbReference>